<keyword evidence="1" id="KW-1185">Reference proteome</keyword>
<proteinExistence type="predicted"/>
<protein>
    <submittedName>
        <fullName evidence="2">Uncharacterized protein</fullName>
    </submittedName>
</protein>
<dbReference type="WBParaSite" id="nRc.2.0.1.t29642-RA">
    <property type="protein sequence ID" value="nRc.2.0.1.t29642-RA"/>
    <property type="gene ID" value="nRc.2.0.1.g29642"/>
</dbReference>
<sequence>MQQILSEEIERSNLITFMIYLSKRWRCLRRFQEKYRKKASHFGAHLTLASVSHWRPSNFGAHLTLASNVVGAKVE</sequence>
<evidence type="ECO:0000313" key="1">
    <source>
        <dbReference type="Proteomes" id="UP000887565"/>
    </source>
</evidence>
<dbReference type="AlphaFoldDB" id="A0A915JV33"/>
<name>A0A915JV33_ROMCU</name>
<dbReference type="Proteomes" id="UP000887565">
    <property type="component" value="Unplaced"/>
</dbReference>
<accession>A0A915JV33</accession>
<organism evidence="1 2">
    <name type="scientific">Romanomermis culicivorax</name>
    <name type="common">Nematode worm</name>
    <dbReference type="NCBI Taxonomy" id="13658"/>
    <lineage>
        <taxon>Eukaryota</taxon>
        <taxon>Metazoa</taxon>
        <taxon>Ecdysozoa</taxon>
        <taxon>Nematoda</taxon>
        <taxon>Enoplea</taxon>
        <taxon>Dorylaimia</taxon>
        <taxon>Mermithida</taxon>
        <taxon>Mermithoidea</taxon>
        <taxon>Mermithidae</taxon>
        <taxon>Romanomermis</taxon>
    </lineage>
</organism>
<reference evidence="2" key="1">
    <citation type="submission" date="2022-11" db="UniProtKB">
        <authorList>
            <consortium name="WormBaseParasite"/>
        </authorList>
    </citation>
    <scope>IDENTIFICATION</scope>
</reference>
<evidence type="ECO:0000313" key="2">
    <source>
        <dbReference type="WBParaSite" id="nRc.2.0.1.t29642-RA"/>
    </source>
</evidence>